<organism evidence="1 2">
    <name type="scientific">Phenylobacterium conjunctum</name>
    <dbReference type="NCBI Taxonomy" id="1298959"/>
    <lineage>
        <taxon>Bacteria</taxon>
        <taxon>Pseudomonadati</taxon>
        <taxon>Pseudomonadota</taxon>
        <taxon>Alphaproteobacteria</taxon>
        <taxon>Caulobacterales</taxon>
        <taxon>Caulobacteraceae</taxon>
        <taxon>Phenylobacterium</taxon>
    </lineage>
</organism>
<dbReference type="Pfam" id="PF10038">
    <property type="entry name" value="DUF2274"/>
    <property type="match status" value="1"/>
</dbReference>
<protein>
    <submittedName>
        <fullName evidence="1">DUF2274 domain-containing protein</fullName>
    </submittedName>
</protein>
<evidence type="ECO:0000313" key="2">
    <source>
        <dbReference type="Proteomes" id="UP001597216"/>
    </source>
</evidence>
<dbReference type="RefSeq" id="WP_377354264.1">
    <property type="nucleotide sequence ID" value="NZ_JBHTLQ010000041.1"/>
</dbReference>
<gene>
    <name evidence="1" type="ORF">ACFQ27_15715</name>
</gene>
<reference evidence="2" key="1">
    <citation type="journal article" date="2019" name="Int. J. Syst. Evol. Microbiol.">
        <title>The Global Catalogue of Microorganisms (GCM) 10K type strain sequencing project: providing services to taxonomists for standard genome sequencing and annotation.</title>
        <authorList>
            <consortium name="The Broad Institute Genomics Platform"/>
            <consortium name="The Broad Institute Genome Sequencing Center for Infectious Disease"/>
            <person name="Wu L."/>
            <person name="Ma J."/>
        </authorList>
    </citation>
    <scope>NUCLEOTIDE SEQUENCE [LARGE SCALE GENOMIC DNA]</scope>
    <source>
        <strain evidence="2">CCUG 55074</strain>
    </source>
</reference>
<dbReference type="InterPro" id="IPR018733">
    <property type="entry name" value="DUF2274"/>
</dbReference>
<dbReference type="EMBL" id="JBHTLQ010000041">
    <property type="protein sequence ID" value="MFD1192035.1"/>
    <property type="molecule type" value="Genomic_DNA"/>
</dbReference>
<keyword evidence="2" id="KW-1185">Reference proteome</keyword>
<evidence type="ECO:0000313" key="1">
    <source>
        <dbReference type="EMBL" id="MFD1192035.1"/>
    </source>
</evidence>
<sequence length="81" mass="9186">MTRPAKTALALGKIDLEEKTTDLRLRLKGKLAVDLADYQRAFAEANDQSLELEQLVPHILAAFMDADKGFQAWRRMQEKIA</sequence>
<name>A0ABW3T8P3_9CAUL</name>
<dbReference type="Proteomes" id="UP001597216">
    <property type="component" value="Unassembled WGS sequence"/>
</dbReference>
<comment type="caution">
    <text evidence="1">The sequence shown here is derived from an EMBL/GenBank/DDBJ whole genome shotgun (WGS) entry which is preliminary data.</text>
</comment>
<accession>A0ABW3T8P3</accession>
<proteinExistence type="predicted"/>